<evidence type="ECO:0000313" key="10">
    <source>
        <dbReference type="EMBL" id="SDH54363.1"/>
    </source>
</evidence>
<dbReference type="InterPro" id="IPR051791">
    <property type="entry name" value="Pra-immunoreactive"/>
</dbReference>
<keyword evidence="5 7" id="KW-1133">Transmembrane helix</keyword>
<dbReference type="Proteomes" id="UP000199009">
    <property type="component" value="Chromosome I"/>
</dbReference>
<name>A0A1G8D9V2_9MICO</name>
<evidence type="ECO:0000259" key="9">
    <source>
        <dbReference type="Pfam" id="PF06271"/>
    </source>
</evidence>
<dbReference type="RefSeq" id="WP_091492429.1">
    <property type="nucleotide sequence ID" value="NZ_LT629692.1"/>
</dbReference>
<dbReference type="InterPro" id="IPR008984">
    <property type="entry name" value="SMAD_FHA_dom_sf"/>
</dbReference>
<dbReference type="EMBL" id="LT629692">
    <property type="protein sequence ID" value="SDH54363.1"/>
    <property type="molecule type" value="Genomic_DNA"/>
</dbReference>
<dbReference type="SUPFAM" id="SSF49879">
    <property type="entry name" value="SMAD/FHA domain"/>
    <property type="match status" value="1"/>
</dbReference>
<keyword evidence="2" id="KW-1003">Cell membrane</keyword>
<keyword evidence="4 7" id="KW-0812">Transmembrane</keyword>
<feature type="domain" description="RDD" evidence="9">
    <location>
        <begin position="34"/>
        <end position="181"/>
    </location>
</feature>
<proteinExistence type="predicted"/>
<evidence type="ECO:0000259" key="8">
    <source>
        <dbReference type="Pfam" id="PF00498"/>
    </source>
</evidence>
<evidence type="ECO:0000256" key="6">
    <source>
        <dbReference type="ARBA" id="ARBA00023136"/>
    </source>
</evidence>
<evidence type="ECO:0000313" key="11">
    <source>
        <dbReference type="Proteomes" id="UP000199009"/>
    </source>
</evidence>
<dbReference type="OrthoDB" id="4625746at2"/>
<keyword evidence="6 7" id="KW-0472">Membrane</keyword>
<gene>
    <name evidence="10" type="ORF">SAMN04489810_3288</name>
</gene>
<dbReference type="Gene3D" id="2.60.200.20">
    <property type="match status" value="1"/>
</dbReference>
<comment type="subcellular location">
    <subcellularLocation>
        <location evidence="1">Cell membrane</location>
        <topology evidence="1">Multi-pass membrane protein</topology>
    </subcellularLocation>
</comment>
<dbReference type="STRING" id="370764.SAMN04489810_3288"/>
<feature type="transmembrane region" description="Helical" evidence="7">
    <location>
        <begin position="145"/>
        <end position="168"/>
    </location>
</feature>
<keyword evidence="3" id="KW-0597">Phosphoprotein</keyword>
<feature type="domain" description="FHA" evidence="8">
    <location>
        <begin position="348"/>
        <end position="404"/>
    </location>
</feature>
<dbReference type="CDD" id="cd00060">
    <property type="entry name" value="FHA"/>
    <property type="match status" value="1"/>
</dbReference>
<accession>A0A1G8D9V2</accession>
<dbReference type="AlphaFoldDB" id="A0A1G8D9V2"/>
<dbReference type="PANTHER" id="PTHR36115:SF6">
    <property type="entry name" value="PROLINE-RICH ANTIGEN HOMOLOG"/>
    <property type="match status" value="1"/>
</dbReference>
<evidence type="ECO:0000256" key="5">
    <source>
        <dbReference type="ARBA" id="ARBA00022989"/>
    </source>
</evidence>
<dbReference type="GO" id="GO:0005886">
    <property type="term" value="C:plasma membrane"/>
    <property type="evidence" value="ECO:0007669"/>
    <property type="project" value="UniProtKB-SubCell"/>
</dbReference>
<evidence type="ECO:0000256" key="2">
    <source>
        <dbReference type="ARBA" id="ARBA00022475"/>
    </source>
</evidence>
<evidence type="ECO:0000256" key="4">
    <source>
        <dbReference type="ARBA" id="ARBA00022692"/>
    </source>
</evidence>
<dbReference type="Pfam" id="PF00498">
    <property type="entry name" value="FHA"/>
    <property type="match status" value="1"/>
</dbReference>
<feature type="transmembrane region" description="Helical" evidence="7">
    <location>
        <begin position="86"/>
        <end position="108"/>
    </location>
</feature>
<dbReference type="PANTHER" id="PTHR36115">
    <property type="entry name" value="PROLINE-RICH ANTIGEN HOMOLOG-RELATED"/>
    <property type="match status" value="1"/>
</dbReference>
<keyword evidence="11" id="KW-1185">Reference proteome</keyword>
<evidence type="ECO:0000256" key="1">
    <source>
        <dbReference type="ARBA" id="ARBA00004651"/>
    </source>
</evidence>
<feature type="transmembrane region" description="Helical" evidence="7">
    <location>
        <begin position="47"/>
        <end position="66"/>
    </location>
</feature>
<sequence>MIWEIDDGARSVEGLDAAGRPDPGYAAALGLLPAPYARRAVATGIEVLVYLLLQLPVLLVAMPALVSVMGEQSPAASMTQRDDAVLVLVCALASSVLTTAFVLVQLILHGRKGVTLGKGLLGIRSVNVRTLERPGFWRGAVVRYLVLYGSFLVPLLGPLLVIALSPLWDTQRRGRGWPDLAGATWFVDIRRGLNPYDVKRMRIARKTVATDLRDERPELPSLATSEMERGPAPFIPATRSRGGVLGAHGVKAPVAPSVPPPAPAPSASATWAPPVLLDAPPASAPAAAARALAVAPAAASASPPPAYSLVLDAGDVIVLGGAGVLLGRAPAAAAGDLGVAMVAVADTTMSISKTHLAVLRRGREIVAVDRHSTNGSAIVRGGAEHRLVPGQPAIVHPGDTLTFGDRSATVRAD</sequence>
<dbReference type="InterPro" id="IPR010432">
    <property type="entry name" value="RDD"/>
</dbReference>
<organism evidence="10 11">
    <name type="scientific">Microbacterium pygmaeum</name>
    <dbReference type="NCBI Taxonomy" id="370764"/>
    <lineage>
        <taxon>Bacteria</taxon>
        <taxon>Bacillati</taxon>
        <taxon>Actinomycetota</taxon>
        <taxon>Actinomycetes</taxon>
        <taxon>Micrococcales</taxon>
        <taxon>Microbacteriaceae</taxon>
        <taxon>Microbacterium</taxon>
    </lineage>
</organism>
<evidence type="ECO:0000256" key="3">
    <source>
        <dbReference type="ARBA" id="ARBA00022553"/>
    </source>
</evidence>
<dbReference type="Pfam" id="PF06271">
    <property type="entry name" value="RDD"/>
    <property type="match status" value="1"/>
</dbReference>
<evidence type="ECO:0000256" key="7">
    <source>
        <dbReference type="SAM" id="Phobius"/>
    </source>
</evidence>
<protein>
    <submittedName>
        <fullName evidence="10">RDD family protein</fullName>
    </submittedName>
</protein>
<reference evidence="10" key="1">
    <citation type="submission" date="2016-10" db="EMBL/GenBank/DDBJ databases">
        <authorList>
            <person name="de Groot N.N."/>
        </authorList>
    </citation>
    <scope>NUCLEOTIDE SEQUENCE [LARGE SCALE GENOMIC DNA]</scope>
    <source>
        <strain evidence="10">DSM 23142</strain>
    </source>
</reference>
<dbReference type="InterPro" id="IPR000253">
    <property type="entry name" value="FHA_dom"/>
</dbReference>